<accession>A0A2T4RM19</accession>
<comment type="caution">
    <text evidence="3">The sequence shown here is derived from an EMBL/GenBank/DDBJ whole genome shotgun (WGS) entry which is preliminary data.</text>
</comment>
<dbReference type="PANTHER" id="PTHR36435:SF1">
    <property type="entry name" value="CAAX AMINO TERMINAL PROTEASE FAMILY PROTEIN"/>
    <property type="match status" value="1"/>
</dbReference>
<dbReference type="STRING" id="1284.SHYC_10240"/>
<proteinExistence type="predicted"/>
<dbReference type="Proteomes" id="UP000285625">
    <property type="component" value="Unassembled WGS sequence"/>
</dbReference>
<dbReference type="GO" id="GO:0080120">
    <property type="term" value="P:CAAX-box protein maturation"/>
    <property type="evidence" value="ECO:0007669"/>
    <property type="project" value="UniProtKB-ARBA"/>
</dbReference>
<dbReference type="EMBL" id="QXVO01000015">
    <property type="protein sequence ID" value="RIO45905.1"/>
    <property type="molecule type" value="Genomic_DNA"/>
</dbReference>
<feature type="transmembrane region" description="Helical" evidence="1">
    <location>
        <begin position="47"/>
        <end position="66"/>
    </location>
</feature>
<feature type="transmembrane region" description="Helical" evidence="1">
    <location>
        <begin position="167"/>
        <end position="186"/>
    </location>
</feature>
<name>A0A2T4RM19_STAHY</name>
<keyword evidence="1" id="KW-1133">Transmembrane helix</keyword>
<dbReference type="Pfam" id="PF02517">
    <property type="entry name" value="Rce1-like"/>
    <property type="match status" value="1"/>
</dbReference>
<keyword evidence="1" id="KW-0812">Transmembrane</keyword>
<dbReference type="AlphaFoldDB" id="A0A2T4RM19"/>
<dbReference type="InterPro" id="IPR003675">
    <property type="entry name" value="Rce1/LyrA-like_dom"/>
</dbReference>
<keyword evidence="3" id="KW-0645">Protease</keyword>
<dbReference type="GO" id="GO:0004175">
    <property type="term" value="F:endopeptidase activity"/>
    <property type="evidence" value="ECO:0007669"/>
    <property type="project" value="UniProtKB-ARBA"/>
</dbReference>
<feature type="domain" description="CAAX prenyl protease 2/Lysostaphin resistance protein A-like" evidence="2">
    <location>
        <begin position="134"/>
        <end position="228"/>
    </location>
</feature>
<protein>
    <submittedName>
        <fullName evidence="3">CPBP family intramembrane metalloprotease</fullName>
    </submittedName>
</protein>
<sequence>MNKYDTQRPVWRDLLGFVIYFFVPMIFGFIVYLIAPSSFNPNEAQPKFFILTSLFTCLSVITFFVWSHRRHLKANLVQRLRELKSQIKAMFIAYILYAMITILMAYALKFLPKAWQFNTTTNQKAILELFQDKAWLPLVFILLVILTPITEELLFRHVIIGELGKKLGVWAMGAISVLVFAMLHVAQAKSPFEILPYITMGLLFVIMYIRSNCNIAVSIALHMLVNAMAFLGIILQSMA</sequence>
<feature type="transmembrane region" description="Helical" evidence="1">
    <location>
        <begin position="87"/>
        <end position="108"/>
    </location>
</feature>
<keyword evidence="3" id="KW-0378">Hydrolase</keyword>
<gene>
    <name evidence="3" type="ORF">BUZ57_06220</name>
</gene>
<feature type="transmembrane region" description="Helical" evidence="1">
    <location>
        <begin position="134"/>
        <end position="155"/>
    </location>
</feature>
<evidence type="ECO:0000256" key="1">
    <source>
        <dbReference type="SAM" id="Phobius"/>
    </source>
</evidence>
<dbReference type="RefSeq" id="WP_107632654.1">
    <property type="nucleotide sequence ID" value="NZ_CP170216.1"/>
</dbReference>
<keyword evidence="3" id="KW-0482">Metalloprotease</keyword>
<feature type="transmembrane region" description="Helical" evidence="1">
    <location>
        <begin position="192"/>
        <end position="209"/>
    </location>
</feature>
<keyword evidence="1" id="KW-0472">Membrane</keyword>
<dbReference type="PANTHER" id="PTHR36435">
    <property type="entry name" value="SLR1288 PROTEIN"/>
    <property type="match status" value="1"/>
</dbReference>
<evidence type="ECO:0000313" key="4">
    <source>
        <dbReference type="Proteomes" id="UP000285625"/>
    </source>
</evidence>
<dbReference type="InterPro" id="IPR052710">
    <property type="entry name" value="CAAX_protease"/>
</dbReference>
<dbReference type="GO" id="GO:0008237">
    <property type="term" value="F:metallopeptidase activity"/>
    <property type="evidence" value="ECO:0007669"/>
    <property type="project" value="UniProtKB-KW"/>
</dbReference>
<reference evidence="3 4" key="1">
    <citation type="journal article" date="2016" name="Front. Microbiol.">
        <title>Comprehensive Phylogenetic Analysis of Bovine Non-aureus Staphylococci Species Based on Whole-Genome Sequencing.</title>
        <authorList>
            <person name="Naushad S."/>
            <person name="Barkema H.W."/>
            <person name="Luby C."/>
            <person name="Condas L.A."/>
            <person name="Nobrega D.B."/>
            <person name="Carson D.A."/>
            <person name="De Buck J."/>
        </authorList>
    </citation>
    <scope>NUCLEOTIDE SEQUENCE [LARGE SCALE GENOMIC DNA]</scope>
    <source>
        <strain evidence="3 4">SNUC 5959</strain>
    </source>
</reference>
<evidence type="ECO:0000313" key="3">
    <source>
        <dbReference type="EMBL" id="RIO45905.1"/>
    </source>
</evidence>
<evidence type="ECO:0000259" key="2">
    <source>
        <dbReference type="Pfam" id="PF02517"/>
    </source>
</evidence>
<feature type="transmembrane region" description="Helical" evidence="1">
    <location>
        <begin position="14"/>
        <end position="35"/>
    </location>
</feature>
<feature type="transmembrane region" description="Helical" evidence="1">
    <location>
        <begin position="216"/>
        <end position="235"/>
    </location>
</feature>
<dbReference type="GO" id="GO:0006508">
    <property type="term" value="P:proteolysis"/>
    <property type="evidence" value="ECO:0007669"/>
    <property type="project" value="UniProtKB-KW"/>
</dbReference>
<organism evidence="3 4">
    <name type="scientific">Staphylococcus hyicus</name>
    <dbReference type="NCBI Taxonomy" id="1284"/>
    <lineage>
        <taxon>Bacteria</taxon>
        <taxon>Bacillati</taxon>
        <taxon>Bacillota</taxon>
        <taxon>Bacilli</taxon>
        <taxon>Bacillales</taxon>
        <taxon>Staphylococcaceae</taxon>
        <taxon>Staphylococcus</taxon>
    </lineage>
</organism>